<evidence type="ECO:0000313" key="1">
    <source>
        <dbReference type="EMBL" id="CDW32531.1"/>
    </source>
</evidence>
<name>A0A0K2U497_LEPSM</name>
<reference evidence="1" key="1">
    <citation type="submission" date="2014-05" db="EMBL/GenBank/DDBJ databases">
        <authorList>
            <person name="Chronopoulou M."/>
        </authorList>
    </citation>
    <scope>NUCLEOTIDE SEQUENCE</scope>
    <source>
        <tissue evidence="1">Whole organism</tissue>
    </source>
</reference>
<protein>
    <submittedName>
        <fullName evidence="1">Uncharacterized protein</fullName>
    </submittedName>
</protein>
<sequence>YRVYYHSQQLQTLQSIERYLDEIYNNFLQAIPILTRLYVFFQCYQTQGEKVSNWHLHLRLQEQEEELIPIYEDYLYTLCLITGTNNRRLHKEFLHKSEPKHEKLI</sequence>
<organism evidence="1">
    <name type="scientific">Lepeophtheirus salmonis</name>
    <name type="common">Salmon louse</name>
    <name type="synonym">Caligus salmonis</name>
    <dbReference type="NCBI Taxonomy" id="72036"/>
    <lineage>
        <taxon>Eukaryota</taxon>
        <taxon>Metazoa</taxon>
        <taxon>Ecdysozoa</taxon>
        <taxon>Arthropoda</taxon>
        <taxon>Crustacea</taxon>
        <taxon>Multicrustacea</taxon>
        <taxon>Hexanauplia</taxon>
        <taxon>Copepoda</taxon>
        <taxon>Siphonostomatoida</taxon>
        <taxon>Caligidae</taxon>
        <taxon>Lepeophtheirus</taxon>
    </lineage>
</organism>
<dbReference type="AlphaFoldDB" id="A0A0K2U497"/>
<accession>A0A0K2U497</accession>
<proteinExistence type="predicted"/>
<dbReference type="EMBL" id="HACA01015170">
    <property type="protein sequence ID" value="CDW32531.1"/>
    <property type="molecule type" value="Transcribed_RNA"/>
</dbReference>
<feature type="non-terminal residue" evidence="1">
    <location>
        <position position="1"/>
    </location>
</feature>